<evidence type="ECO:0000313" key="2">
    <source>
        <dbReference type="EMBL" id="NHB76247.1"/>
    </source>
</evidence>
<sequence>MRRAACRSGHMLKVLGAVALSASSAGGESVSDRPLHFACLSSTHVDPSRLAAVCAGFLDTLGAQPGYRVQGTQDTPLSTGPGLEIDVIRATESQLELLPTWVDASGVRTAMPSTGLVIADAAMTEPMRRRLYLGVLDQLPK</sequence>
<proteinExistence type="predicted"/>
<evidence type="ECO:0008006" key="4">
    <source>
        <dbReference type="Google" id="ProtNLM"/>
    </source>
</evidence>
<keyword evidence="1" id="KW-0732">Signal</keyword>
<feature type="signal peptide" evidence="1">
    <location>
        <begin position="1"/>
        <end position="19"/>
    </location>
</feature>
<dbReference type="Proteomes" id="UP001515660">
    <property type="component" value="Unassembled WGS sequence"/>
</dbReference>
<keyword evidence="3" id="KW-1185">Reference proteome</keyword>
<reference evidence="2 3" key="1">
    <citation type="journal article" date="2022" name="Microorganisms">
        <title>Genome Sequence and Characterization of a Xanthorhodopsin-Containing, Aerobic Anoxygenic Phototrophic Rhodobacter Species, Isolated from Mesophilic Conditions at Yellowstone National Park.</title>
        <authorList>
            <person name="Kyndt J.A."/>
            <person name="Robertson S."/>
            <person name="Shoffstall I.B."/>
            <person name="Ramaley R.F."/>
            <person name="Meyer T.E."/>
        </authorList>
    </citation>
    <scope>NUCLEOTIDE SEQUENCE [LARGE SCALE GENOMIC DNA]</scope>
    <source>
        <strain evidence="2 3">M37P</strain>
    </source>
</reference>
<dbReference type="RefSeq" id="WP_166402285.1">
    <property type="nucleotide sequence ID" value="NZ_JAANHS010000003.1"/>
</dbReference>
<accession>A0ABX0G4U7</accession>
<evidence type="ECO:0000313" key="3">
    <source>
        <dbReference type="Proteomes" id="UP001515660"/>
    </source>
</evidence>
<dbReference type="EMBL" id="JAANHS010000003">
    <property type="protein sequence ID" value="NHB76247.1"/>
    <property type="molecule type" value="Genomic_DNA"/>
</dbReference>
<name>A0ABX0G4U7_9RHOB</name>
<evidence type="ECO:0000256" key="1">
    <source>
        <dbReference type="SAM" id="SignalP"/>
    </source>
</evidence>
<feature type="chain" id="PRO_5047111028" description="ABC transporter substrate-binding protein" evidence="1">
    <location>
        <begin position="20"/>
        <end position="141"/>
    </location>
</feature>
<gene>
    <name evidence="2" type="ORF">G8O29_05750</name>
</gene>
<organism evidence="2 3">
    <name type="scientific">Rhodobacter calidifons</name>
    <dbReference type="NCBI Taxonomy" id="2715277"/>
    <lineage>
        <taxon>Bacteria</taxon>
        <taxon>Pseudomonadati</taxon>
        <taxon>Pseudomonadota</taxon>
        <taxon>Alphaproteobacteria</taxon>
        <taxon>Rhodobacterales</taxon>
        <taxon>Rhodobacter group</taxon>
        <taxon>Rhodobacter</taxon>
    </lineage>
</organism>
<comment type="caution">
    <text evidence="2">The sequence shown here is derived from an EMBL/GenBank/DDBJ whole genome shotgun (WGS) entry which is preliminary data.</text>
</comment>
<protein>
    <recommendedName>
        <fullName evidence="4">ABC transporter substrate-binding protein</fullName>
    </recommendedName>
</protein>